<sequence>MDGLVVAFILLCILVLGLAIAVFALARQVGILYERISPMGALMTDSGPAVGEKVQRFDLTALDGRAVAVGAAGPRSQLVFFLSPTCPVCKKLLPILSSVAAAESSWLDLVLAGDGDVAAHRTFVAQRRLDKFPFVLSRELGMAFRVSRLPYAALIDGNGLVRAKGLINNREQLESLFNARDLGVASIQSYLDAPHPAH</sequence>
<comment type="subcellular location">
    <subcellularLocation>
        <location evidence="2">Membrane</location>
        <topology evidence="2">Single-pass membrane protein</topology>
    </subcellularLocation>
</comment>
<evidence type="ECO:0000256" key="5">
    <source>
        <dbReference type="ARBA" id="ARBA00022692"/>
    </source>
</evidence>
<dbReference type="SUPFAM" id="SSF52833">
    <property type="entry name" value="Thioredoxin-like"/>
    <property type="match status" value="1"/>
</dbReference>
<comment type="function">
    <text evidence="1">May be specifically involved in the processing, transport, and/or maturation of the MADH beta-subunit.</text>
</comment>
<evidence type="ECO:0000256" key="3">
    <source>
        <dbReference type="ARBA" id="ARBA00004856"/>
    </source>
</evidence>
<dbReference type="Proteomes" id="UP000886476">
    <property type="component" value="Unassembled WGS sequence"/>
</dbReference>
<organism evidence="9 10">
    <name type="scientific">Bradyrhizobium aeschynomenes</name>
    <dbReference type="NCBI Taxonomy" id="2734909"/>
    <lineage>
        <taxon>Bacteria</taxon>
        <taxon>Pseudomonadati</taxon>
        <taxon>Pseudomonadota</taxon>
        <taxon>Alphaproteobacteria</taxon>
        <taxon>Hyphomicrobiales</taxon>
        <taxon>Nitrobacteraceae</taxon>
        <taxon>Bradyrhizobium</taxon>
    </lineage>
</organism>
<protein>
    <recommendedName>
        <fullName evidence="4">Methylamine utilization protein MauD</fullName>
    </recommendedName>
</protein>
<evidence type="ECO:0000259" key="8">
    <source>
        <dbReference type="PROSITE" id="PS51352"/>
    </source>
</evidence>
<gene>
    <name evidence="9" type="primary">mauD</name>
    <name evidence="9" type="ORF">HL667_05115</name>
</gene>
<evidence type="ECO:0000313" key="9">
    <source>
        <dbReference type="EMBL" id="NPU64372.1"/>
    </source>
</evidence>
<evidence type="ECO:0000256" key="2">
    <source>
        <dbReference type="ARBA" id="ARBA00004167"/>
    </source>
</evidence>
<proteinExistence type="predicted"/>
<evidence type="ECO:0000256" key="7">
    <source>
        <dbReference type="ARBA" id="ARBA00023136"/>
    </source>
</evidence>
<dbReference type="NCBIfam" id="TIGR02661">
    <property type="entry name" value="MauD"/>
    <property type="match status" value="1"/>
</dbReference>
<dbReference type="InterPro" id="IPR036249">
    <property type="entry name" value="Thioredoxin-like_sf"/>
</dbReference>
<evidence type="ECO:0000256" key="6">
    <source>
        <dbReference type="ARBA" id="ARBA00022989"/>
    </source>
</evidence>
<dbReference type="RefSeq" id="WP_172109427.1">
    <property type="nucleotide sequence ID" value="NZ_JABFDN010000001.1"/>
</dbReference>
<name>A0ABX2CAH9_9BRAD</name>
<reference evidence="9" key="1">
    <citation type="submission" date="2020-05" db="EMBL/GenBank/DDBJ databases">
        <title>Nod-independent and nitrogen-fixing Bradyrhizobium aeschynomene sp. nov. isolated from nodules of Aeschynomene indica.</title>
        <authorList>
            <person name="Zhang Z."/>
        </authorList>
    </citation>
    <scope>NUCLEOTIDE SEQUENCE</scope>
    <source>
        <strain evidence="9">83012</strain>
    </source>
</reference>
<keyword evidence="5" id="KW-0812">Transmembrane</keyword>
<feature type="domain" description="Thioredoxin" evidence="8">
    <location>
        <begin position="48"/>
        <end position="182"/>
    </location>
</feature>
<evidence type="ECO:0000256" key="4">
    <source>
        <dbReference type="ARBA" id="ARBA00019076"/>
    </source>
</evidence>
<dbReference type="InterPro" id="IPR013766">
    <property type="entry name" value="Thioredoxin_domain"/>
</dbReference>
<comment type="pathway">
    <text evidence="3">One-carbon metabolism; methylamine degradation.</text>
</comment>
<dbReference type="InterPro" id="IPR013478">
    <property type="entry name" value="MeN_DH_accessory"/>
</dbReference>
<dbReference type="EMBL" id="JABFDN010000001">
    <property type="protein sequence ID" value="NPU64372.1"/>
    <property type="molecule type" value="Genomic_DNA"/>
</dbReference>
<keyword evidence="10" id="KW-1185">Reference proteome</keyword>
<keyword evidence="7" id="KW-0472">Membrane</keyword>
<comment type="caution">
    <text evidence="9">The sequence shown here is derived from an EMBL/GenBank/DDBJ whole genome shotgun (WGS) entry which is preliminary data.</text>
</comment>
<evidence type="ECO:0000256" key="1">
    <source>
        <dbReference type="ARBA" id="ARBA00003475"/>
    </source>
</evidence>
<accession>A0ABX2CAH9</accession>
<dbReference type="PROSITE" id="PS51352">
    <property type="entry name" value="THIOREDOXIN_2"/>
    <property type="match status" value="1"/>
</dbReference>
<keyword evidence="6" id="KW-1133">Transmembrane helix</keyword>
<dbReference type="Gene3D" id="3.40.30.10">
    <property type="entry name" value="Glutaredoxin"/>
    <property type="match status" value="1"/>
</dbReference>
<evidence type="ECO:0000313" key="10">
    <source>
        <dbReference type="Proteomes" id="UP000886476"/>
    </source>
</evidence>